<dbReference type="OrthoDB" id="7208816at2"/>
<proteinExistence type="predicted"/>
<evidence type="ECO:0000259" key="5">
    <source>
        <dbReference type="Pfam" id="PF12551"/>
    </source>
</evidence>
<dbReference type="InterPro" id="IPR029058">
    <property type="entry name" value="AB_hydrolase_fold"/>
</dbReference>
<evidence type="ECO:0000256" key="2">
    <source>
        <dbReference type="ARBA" id="ARBA00023315"/>
    </source>
</evidence>
<reference evidence="7" key="1">
    <citation type="submission" date="2018-06" db="EMBL/GenBank/DDBJ databases">
        <authorList>
            <person name="Helene L.C."/>
            <person name="Dall'Agnol R."/>
            <person name="Delamuta J.R."/>
            <person name="Hungria M."/>
        </authorList>
    </citation>
    <scope>NUCLEOTIDE SEQUENCE [LARGE SCALE GENOMIC DNA]</scope>
    <source>
        <strain evidence="7">AC99b</strain>
    </source>
</reference>
<evidence type="ECO:0000259" key="4">
    <source>
        <dbReference type="Pfam" id="PF07167"/>
    </source>
</evidence>
<evidence type="ECO:0000256" key="1">
    <source>
        <dbReference type="ARBA" id="ARBA00022679"/>
    </source>
</evidence>
<keyword evidence="7" id="KW-1185">Reference proteome</keyword>
<feature type="compositionally biased region" description="Basic residues" evidence="3">
    <location>
        <begin position="1"/>
        <end position="12"/>
    </location>
</feature>
<dbReference type="EMBL" id="QMBP01000004">
    <property type="protein sequence ID" value="RAZ91047.1"/>
    <property type="molecule type" value="Genomic_DNA"/>
</dbReference>
<accession>A0A330I1X7</accession>
<dbReference type="Pfam" id="PF12551">
    <property type="entry name" value="PHBC_N"/>
    <property type="match status" value="1"/>
</dbReference>
<dbReference type="Pfam" id="PF07167">
    <property type="entry name" value="PhaC_N"/>
    <property type="match status" value="1"/>
</dbReference>
<dbReference type="GO" id="GO:0016746">
    <property type="term" value="F:acyltransferase activity"/>
    <property type="evidence" value="ECO:0007669"/>
    <property type="project" value="UniProtKB-KW"/>
</dbReference>
<dbReference type="PANTHER" id="PTHR36837:SF5">
    <property type="entry name" value="POLY-3-HYDROXYBUTYRATE SYNTHASE"/>
    <property type="match status" value="1"/>
</dbReference>
<sequence>MLRPGKSRRKPTAGRSSVRSIRDNARDSRKRHKSSQDAVVTAIASPAPPLPDEEGGSIYRDVDRLSHALVAAFTAGISPISLLQAWQDWLLHLSSSPGRQGEVSAKAVEKLARLSDFLFRCGVGMGTAAPTITPLPQDRRFQHQAWQAFPFNAIQQAFLLSQQWWHNATSGLPGVTRRHERLVEFYSRQILDTVSPSNFPTLNPEVIDNTLRKAGVNFVSGANNLIDDLFRLIDARPPAGTENFRPGIEVAATPGEVIFRNELIELIRYAPMTETVKQEPILIVPAWIMKYYILDLSPRNSLVRYLVQNGYTVFCISWRNPGGDQAGLSLDDYRRLGVMAAMDAVEEATGTGRIHGVGYCLGGTLLSIAASAMARDGDHRLTSLSLFAAQVDFEEPGELGLFIDDSQITLLEDVMWVEGTLDQRRMAGAFQMLRSQDLIWSRIVREYLLGERAPMTDLMAWNADSTRMPFRMQSEYLRQLYLSNDLVEGRFCVEERPVHLEDIRAPVFAVGTETDHVAPWRSVFKLTYLLDTDIDFVLTTGGHNAGIVSEPGHPGRAYRKLRCRHTDIRPDPDDWARDATTIHGSWWPVWIEWLTSHSGAEVEAGRVAASGDAKTVCAAPGTYVLQR</sequence>
<dbReference type="AlphaFoldDB" id="A0A330I1X7"/>
<dbReference type="Proteomes" id="UP000251558">
    <property type="component" value="Unassembled WGS sequence"/>
</dbReference>
<dbReference type="InterPro" id="IPR051321">
    <property type="entry name" value="PHA/PHB_synthase"/>
</dbReference>
<evidence type="ECO:0000313" key="7">
    <source>
        <dbReference type="Proteomes" id="UP000251558"/>
    </source>
</evidence>
<dbReference type="SUPFAM" id="SSF53474">
    <property type="entry name" value="alpha/beta-Hydrolases"/>
    <property type="match status" value="1"/>
</dbReference>
<feature type="domain" description="Poly-beta-hydroxybutyrate polymerase N-terminal" evidence="4">
    <location>
        <begin position="137"/>
        <end position="306"/>
    </location>
</feature>
<dbReference type="PANTHER" id="PTHR36837">
    <property type="entry name" value="POLY(3-HYDROXYALKANOATE) POLYMERASE SUBUNIT PHAC"/>
    <property type="match status" value="1"/>
</dbReference>
<feature type="domain" description="Poly-beta-hydroxybutyrate polymerase N-terminal" evidence="5">
    <location>
        <begin position="58"/>
        <end position="99"/>
    </location>
</feature>
<dbReference type="Gene3D" id="3.40.50.1820">
    <property type="entry name" value="alpha/beta hydrolase"/>
    <property type="match status" value="1"/>
</dbReference>
<dbReference type="InterPro" id="IPR010941">
    <property type="entry name" value="PhaC_N"/>
</dbReference>
<keyword evidence="2" id="KW-0012">Acyltransferase</keyword>
<name>A0A330I1X7_9HYPH</name>
<dbReference type="InterPro" id="IPR022211">
    <property type="entry name" value="PHBC_N"/>
</dbReference>
<comment type="caution">
    <text evidence="6">The sequence shown here is derived from an EMBL/GenBank/DDBJ whole genome shotgun (WGS) entry which is preliminary data.</text>
</comment>
<protein>
    <submittedName>
        <fullName evidence="6">Poly-beta-hydroxybutyrate polymerase</fullName>
    </submittedName>
</protein>
<reference evidence="6 7" key="2">
    <citation type="submission" date="2018-07" db="EMBL/GenBank/DDBJ databases">
        <title>Diversity of Mesorhizobium strains in Brazil.</title>
        <authorList>
            <person name="Helene L.C.F."/>
            <person name="Dall'Agnol R."/>
            <person name="Delamuta J.R.M."/>
            <person name="Hungria M."/>
        </authorList>
    </citation>
    <scope>NUCLEOTIDE SEQUENCE [LARGE SCALE GENOMIC DNA]</scope>
    <source>
        <strain evidence="6 7">AC99b</strain>
    </source>
</reference>
<feature type="region of interest" description="Disordered" evidence="3">
    <location>
        <begin position="1"/>
        <end position="39"/>
    </location>
</feature>
<gene>
    <name evidence="6" type="ORF">DPM33_12305</name>
</gene>
<evidence type="ECO:0000256" key="3">
    <source>
        <dbReference type="SAM" id="MobiDB-lite"/>
    </source>
</evidence>
<evidence type="ECO:0000313" key="6">
    <source>
        <dbReference type="EMBL" id="RAZ91047.1"/>
    </source>
</evidence>
<keyword evidence="1" id="KW-0808">Transferase</keyword>
<dbReference type="GO" id="GO:0042619">
    <property type="term" value="P:poly-hydroxybutyrate biosynthetic process"/>
    <property type="evidence" value="ECO:0007669"/>
    <property type="project" value="InterPro"/>
</dbReference>
<organism evidence="6 7">
    <name type="scientific">Mesorhizobium hawassense</name>
    <dbReference type="NCBI Taxonomy" id="1209954"/>
    <lineage>
        <taxon>Bacteria</taxon>
        <taxon>Pseudomonadati</taxon>
        <taxon>Pseudomonadota</taxon>
        <taxon>Alphaproteobacteria</taxon>
        <taxon>Hyphomicrobiales</taxon>
        <taxon>Phyllobacteriaceae</taxon>
        <taxon>Mesorhizobium</taxon>
    </lineage>
</organism>